<comment type="subcellular location">
    <subcellularLocation>
        <location evidence="1">Nucleus</location>
    </subcellularLocation>
</comment>
<dbReference type="AlphaFoldDB" id="A0AAD4MDK1"/>
<evidence type="ECO:0000313" key="5">
    <source>
        <dbReference type="EMBL" id="KAI0307929.1"/>
    </source>
</evidence>
<dbReference type="Proteomes" id="UP001203297">
    <property type="component" value="Unassembled WGS sequence"/>
</dbReference>
<organism evidence="5 6">
    <name type="scientific">Multifurca ochricompacta</name>
    <dbReference type="NCBI Taxonomy" id="376703"/>
    <lineage>
        <taxon>Eukaryota</taxon>
        <taxon>Fungi</taxon>
        <taxon>Dikarya</taxon>
        <taxon>Basidiomycota</taxon>
        <taxon>Agaricomycotina</taxon>
        <taxon>Agaricomycetes</taxon>
        <taxon>Russulales</taxon>
        <taxon>Russulaceae</taxon>
        <taxon>Multifurca</taxon>
    </lineage>
</organism>
<protein>
    <submittedName>
        <fullName evidence="5">NRDE-2, necessary for RNA interference-domain-containing protein</fullName>
    </submittedName>
</protein>
<dbReference type="Pfam" id="PF08424">
    <property type="entry name" value="NRDE-2"/>
    <property type="match status" value="1"/>
</dbReference>
<evidence type="ECO:0000256" key="3">
    <source>
        <dbReference type="ARBA" id="ARBA00023242"/>
    </source>
</evidence>
<feature type="region of interest" description="Disordered" evidence="4">
    <location>
        <begin position="52"/>
        <end position="119"/>
    </location>
</feature>
<sequence>MKILGLTHAWTVAHRSNRGVEVALGGGRQKLLGLSDTGSWRLLESAPRRRLVASADAGRKDQETNGFIPLPSYRPRPAKEEDLRRINTSNDRDSETDSPSVSAGSDNLDDDDQDGTAFPSYHEKMRSLEKQLSKDPSSASTWLSLLSHSLAQVPTASKNATKVRSEITLSILDRALQVLPKSPSSTRIRLLYLHAGEELWTDDTLRQEWEKALAAGDIDVLLAWLDWRIRNGSGGLNGTVEAITRVFAFAASESDRLRIFWRLVCALRQAGFTERSMALFQAQADLANFHNQPAITLLPLEEQINNLEEFWESEAPRIGEPGSTGWANWHKAGKPGLALEGVLSSKRAAAGVVIPSPLDPYQLWAREETREDDLLKPPSRSTDPDAELDPYTAILFSDIRPFLFSLTSRRSKGLFRLMWLSYLGLHVPGLETMAGASDDDRWTQLHLVSKSYMEAIFPSSSDRQVSAPESHAGVLVGRETHYADSFGPIKSWSYRCIGPLEIFELQNQTPRWGLWTKEDLVGVDVEFVRRVFEQSRMGGDDVEWDLLTLTFEAAIDVKGALKKSRSFLASAPESLPHWAAHARLERFRGRLEEARKVYETVLSSPASSRNRLSAGPLWWDWAEMEWLTGHFEATTGVVLRAAEVEGFGGLAILRGKRALEATADEIPETLWKVREAWTRLGALLELLTGDSLPSFLTAPLVAGTVTQESMTMASVGMLYHHIFTLRSPIRPAILRERLEKAVELFPNNTILLGMFLEMQKGQGLWGRVRMLRDVSISSDITQEKGVSRRATEVWLGQWEKGQWSSEVERIRGGLTSAIESERTRGSPILWRLLLELEIRVGDLERAKSVILQALGECPLVKDIYMQAFDRLRPAFSAHELKSLWETMVERGLRIRKGLDEVIEGWEDVEGGTVEREEEMEGMDEIEYNSRELARLKPY</sequence>
<evidence type="ECO:0000313" key="6">
    <source>
        <dbReference type="Proteomes" id="UP001203297"/>
    </source>
</evidence>
<dbReference type="InterPro" id="IPR013633">
    <property type="entry name" value="NRDE-2"/>
</dbReference>
<dbReference type="GO" id="GO:1902369">
    <property type="term" value="P:negative regulation of RNA catabolic process"/>
    <property type="evidence" value="ECO:0007669"/>
    <property type="project" value="TreeGrafter"/>
</dbReference>
<proteinExistence type="inferred from homology"/>
<dbReference type="GO" id="GO:0031048">
    <property type="term" value="P:regulatory ncRNA-mediated heterochromatin formation"/>
    <property type="evidence" value="ECO:0007669"/>
    <property type="project" value="TreeGrafter"/>
</dbReference>
<evidence type="ECO:0000256" key="2">
    <source>
        <dbReference type="ARBA" id="ARBA00009265"/>
    </source>
</evidence>
<dbReference type="PANTHER" id="PTHR13471">
    <property type="entry name" value="TETRATRICOPEPTIDE-LIKE HELICAL"/>
    <property type="match status" value="1"/>
</dbReference>
<dbReference type="PANTHER" id="PTHR13471:SF0">
    <property type="entry name" value="NUCLEAR EXOSOME REGULATOR NRDE2"/>
    <property type="match status" value="1"/>
</dbReference>
<name>A0AAD4MDK1_9AGAM</name>
<keyword evidence="6" id="KW-1185">Reference proteome</keyword>
<dbReference type="Gene3D" id="1.25.40.10">
    <property type="entry name" value="Tetratricopeptide repeat domain"/>
    <property type="match status" value="1"/>
</dbReference>
<reference evidence="5" key="1">
    <citation type="journal article" date="2022" name="New Phytol.">
        <title>Evolutionary transition to the ectomycorrhizal habit in the genomes of a hyperdiverse lineage of mushroom-forming fungi.</title>
        <authorList>
            <person name="Looney B."/>
            <person name="Miyauchi S."/>
            <person name="Morin E."/>
            <person name="Drula E."/>
            <person name="Courty P.E."/>
            <person name="Kohler A."/>
            <person name="Kuo A."/>
            <person name="LaButti K."/>
            <person name="Pangilinan J."/>
            <person name="Lipzen A."/>
            <person name="Riley R."/>
            <person name="Andreopoulos W."/>
            <person name="He G."/>
            <person name="Johnson J."/>
            <person name="Nolan M."/>
            <person name="Tritt A."/>
            <person name="Barry K.W."/>
            <person name="Grigoriev I.V."/>
            <person name="Nagy L.G."/>
            <person name="Hibbett D."/>
            <person name="Henrissat B."/>
            <person name="Matheny P.B."/>
            <person name="Labbe J."/>
            <person name="Martin F.M."/>
        </authorList>
    </citation>
    <scope>NUCLEOTIDE SEQUENCE</scope>
    <source>
        <strain evidence="5">BPL690</strain>
    </source>
</reference>
<keyword evidence="3" id="KW-0539">Nucleus</keyword>
<comment type="similarity">
    <text evidence="2">Belongs to the NRDE2 family.</text>
</comment>
<evidence type="ECO:0000256" key="1">
    <source>
        <dbReference type="ARBA" id="ARBA00004123"/>
    </source>
</evidence>
<dbReference type="SUPFAM" id="SSF48452">
    <property type="entry name" value="TPR-like"/>
    <property type="match status" value="1"/>
</dbReference>
<gene>
    <name evidence="5" type="ORF">B0F90DRAFT_1678613</name>
</gene>
<evidence type="ECO:0000256" key="4">
    <source>
        <dbReference type="SAM" id="MobiDB-lite"/>
    </source>
</evidence>
<dbReference type="EMBL" id="WTXG01000001">
    <property type="protein sequence ID" value="KAI0307929.1"/>
    <property type="molecule type" value="Genomic_DNA"/>
</dbReference>
<accession>A0AAD4MDK1</accession>
<comment type="caution">
    <text evidence="5">The sequence shown here is derived from an EMBL/GenBank/DDBJ whole genome shotgun (WGS) entry which is preliminary data.</text>
</comment>
<feature type="compositionally biased region" description="Basic and acidic residues" evidence="4">
    <location>
        <begin position="77"/>
        <end position="95"/>
    </location>
</feature>
<dbReference type="InterPro" id="IPR011990">
    <property type="entry name" value="TPR-like_helical_dom_sf"/>
</dbReference>
<dbReference type="GO" id="GO:0071013">
    <property type="term" value="C:catalytic step 2 spliceosome"/>
    <property type="evidence" value="ECO:0007669"/>
    <property type="project" value="TreeGrafter"/>
</dbReference>